<evidence type="ECO:0000313" key="10">
    <source>
        <dbReference type="Proteomes" id="UP001481872"/>
    </source>
</evidence>
<dbReference type="Pfam" id="PF01569">
    <property type="entry name" value="PAP2"/>
    <property type="match status" value="1"/>
</dbReference>
<reference evidence="9 10" key="1">
    <citation type="submission" date="2024-04" db="EMBL/GenBank/DDBJ databases">
        <title>Human intestinal bacterial collection.</title>
        <authorList>
            <person name="Pauvert C."/>
            <person name="Hitch T.C.A."/>
            <person name="Clavel T."/>
        </authorList>
    </citation>
    <scope>NUCLEOTIDE SEQUENCE [LARGE SCALE GENOMIC DNA]</scope>
    <source>
        <strain evidence="9 10">CLA-SR-H026</strain>
    </source>
</reference>
<feature type="transmembrane region" description="Helical" evidence="7">
    <location>
        <begin position="128"/>
        <end position="147"/>
    </location>
</feature>
<comment type="caution">
    <text evidence="9">The sequence shown here is derived from an EMBL/GenBank/DDBJ whole genome shotgun (WGS) entry which is preliminary data.</text>
</comment>
<dbReference type="InterPro" id="IPR036938">
    <property type="entry name" value="PAP2/HPO_sf"/>
</dbReference>
<dbReference type="SUPFAM" id="SSF48317">
    <property type="entry name" value="Acid phosphatase/Vanadium-dependent haloperoxidase"/>
    <property type="match status" value="1"/>
</dbReference>
<dbReference type="InterPro" id="IPR000326">
    <property type="entry name" value="PAP2/HPO"/>
</dbReference>
<keyword evidence="6 7" id="KW-0472">Membrane</keyword>
<keyword evidence="10" id="KW-1185">Reference proteome</keyword>
<name>A0ABV1J7Q4_9FIRM</name>
<dbReference type="Gene3D" id="1.20.144.10">
    <property type="entry name" value="Phosphatidic acid phosphatase type 2/haloperoxidase"/>
    <property type="match status" value="1"/>
</dbReference>
<evidence type="ECO:0000256" key="5">
    <source>
        <dbReference type="ARBA" id="ARBA00022989"/>
    </source>
</evidence>
<feature type="domain" description="Phosphatidic acid phosphatase type 2/haloperoxidase" evidence="8">
    <location>
        <begin position="60"/>
        <end position="168"/>
    </location>
</feature>
<dbReference type="Proteomes" id="UP001481872">
    <property type="component" value="Unassembled WGS sequence"/>
</dbReference>
<evidence type="ECO:0000256" key="1">
    <source>
        <dbReference type="ARBA" id="ARBA00004651"/>
    </source>
</evidence>
<dbReference type="PANTHER" id="PTHR14969:SF62">
    <property type="entry name" value="DECAPRENYLPHOSPHORYL-5-PHOSPHORIBOSE PHOSPHATASE RV3807C-RELATED"/>
    <property type="match status" value="1"/>
</dbReference>
<dbReference type="EMBL" id="JBBNPS010000030">
    <property type="protein sequence ID" value="MEQ3354230.1"/>
    <property type="molecule type" value="Genomic_DNA"/>
</dbReference>
<feature type="transmembrane region" description="Helical" evidence="7">
    <location>
        <begin position="55"/>
        <end position="77"/>
    </location>
</feature>
<keyword evidence="2" id="KW-1003">Cell membrane</keyword>
<keyword evidence="3 7" id="KW-0812">Transmembrane</keyword>
<keyword evidence="4" id="KW-0378">Hydrolase</keyword>
<feature type="transmembrane region" description="Helical" evidence="7">
    <location>
        <begin position="153"/>
        <end position="172"/>
    </location>
</feature>
<proteinExistence type="predicted"/>
<protein>
    <submittedName>
        <fullName evidence="9">Phosphatase PAP2 family protein</fullName>
    </submittedName>
</protein>
<dbReference type="RefSeq" id="WP_349054528.1">
    <property type="nucleotide sequence ID" value="NZ_JBBNPS010000030.1"/>
</dbReference>
<evidence type="ECO:0000313" key="9">
    <source>
        <dbReference type="EMBL" id="MEQ3354230.1"/>
    </source>
</evidence>
<organism evidence="9 10">
    <name type="scientific">Aedoeadaptatus acetigenes</name>
    <dbReference type="NCBI Taxonomy" id="2981723"/>
    <lineage>
        <taxon>Bacteria</taxon>
        <taxon>Bacillati</taxon>
        <taxon>Bacillota</taxon>
        <taxon>Tissierellia</taxon>
        <taxon>Tissierellales</taxon>
        <taxon>Peptoniphilaceae</taxon>
        <taxon>Aedoeadaptatus</taxon>
    </lineage>
</organism>
<evidence type="ECO:0000256" key="4">
    <source>
        <dbReference type="ARBA" id="ARBA00022801"/>
    </source>
</evidence>
<evidence type="ECO:0000256" key="7">
    <source>
        <dbReference type="SAM" id="Phobius"/>
    </source>
</evidence>
<evidence type="ECO:0000256" key="2">
    <source>
        <dbReference type="ARBA" id="ARBA00022475"/>
    </source>
</evidence>
<evidence type="ECO:0000256" key="6">
    <source>
        <dbReference type="ARBA" id="ARBA00023136"/>
    </source>
</evidence>
<evidence type="ECO:0000259" key="8">
    <source>
        <dbReference type="SMART" id="SM00014"/>
    </source>
</evidence>
<dbReference type="SMART" id="SM00014">
    <property type="entry name" value="acidPPc"/>
    <property type="match status" value="1"/>
</dbReference>
<evidence type="ECO:0000256" key="3">
    <source>
        <dbReference type="ARBA" id="ARBA00022692"/>
    </source>
</evidence>
<keyword evidence="5 7" id="KW-1133">Transmembrane helix</keyword>
<accession>A0ABV1J7Q4</accession>
<gene>
    <name evidence="9" type="ORF">AAA081_07990</name>
</gene>
<dbReference type="PANTHER" id="PTHR14969">
    <property type="entry name" value="SPHINGOSINE-1-PHOSPHATE PHOSPHOHYDROLASE"/>
    <property type="match status" value="1"/>
</dbReference>
<feature type="transmembrane region" description="Helical" evidence="7">
    <location>
        <begin position="27"/>
        <end position="49"/>
    </location>
</feature>
<sequence length="179" mass="20433">MKNPFKAFDDYFLDRINKKLKNKYFDFFFYNYTNIAGPGFLGILSVFMLVIGKRWIGSAAVEMVLALVISTIVAQILKRIISRSRPYWVSKNLNTYGIDLRDYSFPSGHTTAAFTVATTFSLYYPKMAALFIVMAFLVAVSRTYLAVHYPTDVLAGVIIGIIVGYVVHMYVYDNLLNWL</sequence>
<comment type="subcellular location">
    <subcellularLocation>
        <location evidence="1">Cell membrane</location>
        <topology evidence="1">Multi-pass membrane protein</topology>
    </subcellularLocation>
</comment>